<sequence length="86" mass="9933">MNDRLLDALDLGEDLVSDVEAKTRDRWGIRMPTGRDTPGETYRPESQSMNRDSVLTDIVFCFREDIDDYPREHGSYRGMTVTPHGR</sequence>
<protein>
    <submittedName>
        <fullName evidence="2">Uncharacterized protein</fullName>
    </submittedName>
</protein>
<dbReference type="RefSeq" id="WP_345393066.1">
    <property type="nucleotide sequence ID" value="NZ_BAABLA010000015.1"/>
</dbReference>
<comment type="caution">
    <text evidence="2">The sequence shown here is derived from an EMBL/GenBank/DDBJ whole genome shotgun (WGS) entry which is preliminary data.</text>
</comment>
<dbReference type="EMBL" id="JBHSXX010000001">
    <property type="protein sequence ID" value="MFC6866725.1"/>
    <property type="molecule type" value="Genomic_DNA"/>
</dbReference>
<accession>A0ABW2BUP5</accession>
<name>A0ABW2BUP5_9PSEU</name>
<dbReference type="Proteomes" id="UP001596337">
    <property type="component" value="Unassembled WGS sequence"/>
</dbReference>
<proteinExistence type="predicted"/>
<evidence type="ECO:0000313" key="2">
    <source>
        <dbReference type="EMBL" id="MFC6866725.1"/>
    </source>
</evidence>
<evidence type="ECO:0000256" key="1">
    <source>
        <dbReference type="SAM" id="MobiDB-lite"/>
    </source>
</evidence>
<gene>
    <name evidence="2" type="ORF">ACFQGD_06155</name>
</gene>
<keyword evidence="3" id="KW-1185">Reference proteome</keyword>
<organism evidence="2 3">
    <name type="scientific">Haloechinothrix salitolerans</name>
    <dbReference type="NCBI Taxonomy" id="926830"/>
    <lineage>
        <taxon>Bacteria</taxon>
        <taxon>Bacillati</taxon>
        <taxon>Actinomycetota</taxon>
        <taxon>Actinomycetes</taxon>
        <taxon>Pseudonocardiales</taxon>
        <taxon>Pseudonocardiaceae</taxon>
        <taxon>Haloechinothrix</taxon>
    </lineage>
</organism>
<feature type="region of interest" description="Disordered" evidence="1">
    <location>
        <begin position="29"/>
        <end position="49"/>
    </location>
</feature>
<reference evidence="3" key="1">
    <citation type="journal article" date="2019" name="Int. J. Syst. Evol. Microbiol.">
        <title>The Global Catalogue of Microorganisms (GCM) 10K type strain sequencing project: providing services to taxonomists for standard genome sequencing and annotation.</title>
        <authorList>
            <consortium name="The Broad Institute Genomics Platform"/>
            <consortium name="The Broad Institute Genome Sequencing Center for Infectious Disease"/>
            <person name="Wu L."/>
            <person name="Ma J."/>
        </authorList>
    </citation>
    <scope>NUCLEOTIDE SEQUENCE [LARGE SCALE GENOMIC DNA]</scope>
    <source>
        <strain evidence="3">KCTC 32255</strain>
    </source>
</reference>
<evidence type="ECO:0000313" key="3">
    <source>
        <dbReference type="Proteomes" id="UP001596337"/>
    </source>
</evidence>